<evidence type="ECO:0000256" key="5">
    <source>
        <dbReference type="ARBA" id="ARBA00022737"/>
    </source>
</evidence>
<dbReference type="STRING" id="7739.C3ZP83"/>
<evidence type="ECO:0000256" key="6">
    <source>
        <dbReference type="ARBA" id="ARBA00022989"/>
    </source>
</evidence>
<dbReference type="eggNOG" id="KOG4237">
    <property type="taxonomic scope" value="Eukaryota"/>
</dbReference>
<dbReference type="PROSITE" id="PS51450">
    <property type="entry name" value="LRR"/>
    <property type="match status" value="1"/>
</dbReference>
<dbReference type="Pfam" id="PF13855">
    <property type="entry name" value="LRR_8"/>
    <property type="match status" value="1"/>
</dbReference>
<accession>C3ZP83</accession>
<evidence type="ECO:0000256" key="2">
    <source>
        <dbReference type="ARBA" id="ARBA00022614"/>
    </source>
</evidence>
<keyword evidence="5" id="KW-0677">Repeat</keyword>
<dbReference type="GO" id="GO:0016020">
    <property type="term" value="C:membrane"/>
    <property type="evidence" value="ECO:0007669"/>
    <property type="project" value="UniProtKB-SubCell"/>
</dbReference>
<dbReference type="AlphaFoldDB" id="C3ZP83"/>
<dbReference type="Pfam" id="PF01462">
    <property type="entry name" value="LRRNT"/>
    <property type="match status" value="1"/>
</dbReference>
<dbReference type="InterPro" id="IPR003591">
    <property type="entry name" value="Leu-rich_rpt_typical-subtyp"/>
</dbReference>
<dbReference type="Gene3D" id="3.80.10.10">
    <property type="entry name" value="Ribonuclease Inhibitor"/>
    <property type="match status" value="1"/>
</dbReference>
<dbReference type="PANTHER" id="PTHR45773:SF10">
    <property type="match status" value="1"/>
</dbReference>
<dbReference type="FunFam" id="3.80.10.10:FF:000032">
    <property type="entry name" value="Slit homolog 2 (Drosophila)"/>
    <property type="match status" value="1"/>
</dbReference>
<reference evidence="9" key="1">
    <citation type="journal article" date="2008" name="Nature">
        <title>The amphioxus genome and the evolution of the chordate karyotype.</title>
        <authorList>
            <consortium name="US DOE Joint Genome Institute (JGI-PGF)"/>
            <person name="Putnam N.H."/>
            <person name="Butts T."/>
            <person name="Ferrier D.E.K."/>
            <person name="Furlong R.F."/>
            <person name="Hellsten U."/>
            <person name="Kawashima T."/>
            <person name="Robinson-Rechavi M."/>
            <person name="Shoguchi E."/>
            <person name="Terry A."/>
            <person name="Yu J.-K."/>
            <person name="Benito-Gutierrez E.L."/>
            <person name="Dubchak I."/>
            <person name="Garcia-Fernandez J."/>
            <person name="Gibson-Brown J.J."/>
            <person name="Grigoriev I.V."/>
            <person name="Horton A.C."/>
            <person name="de Jong P.J."/>
            <person name="Jurka J."/>
            <person name="Kapitonov V.V."/>
            <person name="Kohara Y."/>
            <person name="Kuroki Y."/>
            <person name="Lindquist E."/>
            <person name="Lucas S."/>
            <person name="Osoegawa K."/>
            <person name="Pennacchio L.A."/>
            <person name="Salamov A.A."/>
            <person name="Satou Y."/>
            <person name="Sauka-Spengler T."/>
            <person name="Schmutz J."/>
            <person name="Shin-I T."/>
            <person name="Toyoda A."/>
            <person name="Bronner-Fraser M."/>
            <person name="Fujiyama A."/>
            <person name="Holland L.Z."/>
            <person name="Holland P.W.H."/>
            <person name="Satoh N."/>
            <person name="Rokhsar D.S."/>
        </authorList>
    </citation>
    <scope>NUCLEOTIDE SEQUENCE [LARGE SCALE GENOMIC DNA]</scope>
    <source>
        <strain evidence="9">S238N-H82</strain>
        <tissue evidence="9">Testes</tissue>
    </source>
</reference>
<evidence type="ECO:0000256" key="7">
    <source>
        <dbReference type="ARBA" id="ARBA00023136"/>
    </source>
</evidence>
<organism>
    <name type="scientific">Branchiostoma floridae</name>
    <name type="common">Florida lancelet</name>
    <name type="synonym">Amphioxus</name>
    <dbReference type="NCBI Taxonomy" id="7739"/>
    <lineage>
        <taxon>Eukaryota</taxon>
        <taxon>Metazoa</taxon>
        <taxon>Chordata</taxon>
        <taxon>Cephalochordata</taxon>
        <taxon>Leptocardii</taxon>
        <taxon>Amphioxiformes</taxon>
        <taxon>Branchiostomatidae</taxon>
        <taxon>Branchiostoma</taxon>
    </lineage>
</organism>
<dbReference type="SMART" id="SM00369">
    <property type="entry name" value="LRR_TYP"/>
    <property type="match status" value="2"/>
</dbReference>
<dbReference type="InterPro" id="IPR001611">
    <property type="entry name" value="Leu-rich_rpt"/>
</dbReference>
<keyword evidence="4" id="KW-0732">Signal</keyword>
<feature type="non-terminal residue" evidence="9">
    <location>
        <position position="1"/>
    </location>
</feature>
<dbReference type="InterPro" id="IPR000372">
    <property type="entry name" value="LRRNT"/>
</dbReference>
<evidence type="ECO:0000259" key="8">
    <source>
        <dbReference type="Pfam" id="PF01462"/>
    </source>
</evidence>
<evidence type="ECO:0000313" key="9">
    <source>
        <dbReference type="EMBL" id="EEN45580.1"/>
    </source>
</evidence>
<feature type="domain" description="LRRNT" evidence="8">
    <location>
        <begin position="1"/>
        <end position="23"/>
    </location>
</feature>
<dbReference type="EMBL" id="GG666656">
    <property type="protein sequence ID" value="EEN45580.1"/>
    <property type="molecule type" value="Genomic_DNA"/>
</dbReference>
<keyword evidence="2" id="KW-0433">Leucine-rich repeat</keyword>
<proteinExistence type="predicted"/>
<name>C3ZP83_BRAFL</name>
<keyword evidence="3" id="KW-0812">Transmembrane</keyword>
<sequence length="105" mass="11510">CSCSGTTVNCYGKNLASIPDGIPATTTSLTLWRNQIITSVVSQTFAGLRNLQWLKLSNNAISVVEQGSFQHLQNLTELHIENNEITIIFSQTFAGLRNLKQLATT</sequence>
<evidence type="ECO:0000256" key="1">
    <source>
        <dbReference type="ARBA" id="ARBA00004479"/>
    </source>
</evidence>
<dbReference type="InParanoid" id="C3ZP83"/>
<evidence type="ECO:0000256" key="3">
    <source>
        <dbReference type="ARBA" id="ARBA00022692"/>
    </source>
</evidence>
<comment type="subcellular location">
    <subcellularLocation>
        <location evidence="1">Membrane</location>
        <topology evidence="1">Single-pass type I membrane protein</topology>
    </subcellularLocation>
</comment>
<gene>
    <name evidence="9" type="ORF">BRAFLDRAFT_224677</name>
</gene>
<protein>
    <recommendedName>
        <fullName evidence="8">LRRNT domain-containing protein</fullName>
    </recommendedName>
</protein>
<dbReference type="PANTHER" id="PTHR45773">
    <property type="entry name" value="SLIT AND NTRK-LIKE PROTEIN 4-RELATED"/>
    <property type="match status" value="1"/>
</dbReference>
<dbReference type="InterPro" id="IPR032675">
    <property type="entry name" value="LRR_dom_sf"/>
</dbReference>
<evidence type="ECO:0000256" key="4">
    <source>
        <dbReference type="ARBA" id="ARBA00022729"/>
    </source>
</evidence>
<dbReference type="SUPFAM" id="SSF52058">
    <property type="entry name" value="L domain-like"/>
    <property type="match status" value="1"/>
</dbReference>
<keyword evidence="7" id="KW-0472">Membrane</keyword>
<keyword evidence="6" id="KW-1133">Transmembrane helix</keyword>